<gene>
    <name evidence="4" type="ORF">LMG26411_03103</name>
</gene>
<dbReference type="InterPro" id="IPR006016">
    <property type="entry name" value="UspA"/>
</dbReference>
<evidence type="ECO:0000313" key="4">
    <source>
        <dbReference type="EMBL" id="CAG2147232.1"/>
    </source>
</evidence>
<dbReference type="PIRSF" id="PIRSF006276">
    <property type="entry name" value="UspA"/>
    <property type="match status" value="1"/>
</dbReference>
<reference evidence="4 5" key="1">
    <citation type="submission" date="2021-03" db="EMBL/GenBank/DDBJ databases">
        <authorList>
            <person name="Peeters C."/>
        </authorList>
    </citation>
    <scope>NUCLEOTIDE SEQUENCE [LARGE SCALE GENOMIC DNA]</scope>
    <source>
        <strain evidence="4 5">LMG 26411</strain>
    </source>
</reference>
<keyword evidence="2" id="KW-0963">Cytoplasm</keyword>
<dbReference type="Pfam" id="PF00582">
    <property type="entry name" value="Usp"/>
    <property type="match status" value="1"/>
</dbReference>
<dbReference type="CDD" id="cd00293">
    <property type="entry name" value="USP-like"/>
    <property type="match status" value="1"/>
</dbReference>
<comment type="caution">
    <text evidence="4">The sequence shown here is derived from an EMBL/GenBank/DDBJ whole genome shotgun (WGS) entry which is preliminary data.</text>
</comment>
<dbReference type="RefSeq" id="WP_211954149.1">
    <property type="nucleotide sequence ID" value="NZ_CAJPVI010000017.1"/>
</dbReference>
<evidence type="ECO:0000259" key="3">
    <source>
        <dbReference type="Pfam" id="PF00582"/>
    </source>
</evidence>
<name>A0ABN7Q0N7_9BURK</name>
<evidence type="ECO:0000256" key="2">
    <source>
        <dbReference type="PIRNR" id="PIRNR006276"/>
    </source>
</evidence>
<dbReference type="InterPro" id="IPR006015">
    <property type="entry name" value="Universal_stress_UspA"/>
</dbReference>
<dbReference type="InterPro" id="IPR014729">
    <property type="entry name" value="Rossmann-like_a/b/a_fold"/>
</dbReference>
<dbReference type="Proteomes" id="UP000672657">
    <property type="component" value="Unassembled WGS sequence"/>
</dbReference>
<dbReference type="PANTHER" id="PTHR46268">
    <property type="entry name" value="STRESS RESPONSE PROTEIN NHAX"/>
    <property type="match status" value="1"/>
</dbReference>
<comment type="similarity">
    <text evidence="1 2">Belongs to the universal stress protein A family.</text>
</comment>
<dbReference type="EMBL" id="CAJPVI010000017">
    <property type="protein sequence ID" value="CAG2147232.1"/>
    <property type="molecule type" value="Genomic_DNA"/>
</dbReference>
<protein>
    <recommendedName>
        <fullName evidence="2">Universal stress protein</fullName>
    </recommendedName>
</protein>
<dbReference type="PANTHER" id="PTHR46268:SF15">
    <property type="entry name" value="UNIVERSAL STRESS PROTEIN HP_0031"/>
    <property type="match status" value="1"/>
</dbReference>
<feature type="domain" description="UspA" evidence="3">
    <location>
        <begin position="1"/>
        <end position="146"/>
    </location>
</feature>
<evidence type="ECO:0000256" key="1">
    <source>
        <dbReference type="ARBA" id="ARBA00008791"/>
    </source>
</evidence>
<dbReference type="Gene3D" id="3.40.50.620">
    <property type="entry name" value="HUPs"/>
    <property type="match status" value="1"/>
</dbReference>
<keyword evidence="5" id="KW-1185">Reference proteome</keyword>
<accession>A0ABN7Q0N7</accession>
<comment type="subcellular location">
    <subcellularLocation>
        <location evidence="2">Cytoplasm</location>
    </subcellularLocation>
</comment>
<dbReference type="SUPFAM" id="SSF52402">
    <property type="entry name" value="Adenine nucleotide alpha hydrolases-like"/>
    <property type="match status" value="1"/>
</dbReference>
<organism evidence="4 5">
    <name type="scientific">Cupriavidus numazuensis</name>
    <dbReference type="NCBI Taxonomy" id="221992"/>
    <lineage>
        <taxon>Bacteria</taxon>
        <taxon>Pseudomonadati</taxon>
        <taxon>Pseudomonadota</taxon>
        <taxon>Betaproteobacteria</taxon>
        <taxon>Burkholderiales</taxon>
        <taxon>Burkholderiaceae</taxon>
        <taxon>Cupriavidus</taxon>
    </lineage>
</organism>
<sequence>MYQRILLAVDGSQSSDLALSQAIAVAKATGAEVKALFVADDSDAFFDVAYFDAKALMQGILTFGNKVLAEAASRLDAAGVRHVTQLIEKPVAPGQISSTIVAQADTWNADLIVLGTHGRRGVRRLLMGSVSEGVVGKTNRPVLLIRSEVEG</sequence>
<evidence type="ECO:0000313" key="5">
    <source>
        <dbReference type="Proteomes" id="UP000672657"/>
    </source>
</evidence>
<proteinExistence type="inferred from homology"/>
<dbReference type="PRINTS" id="PR01438">
    <property type="entry name" value="UNVRSLSTRESS"/>
</dbReference>